<proteinExistence type="predicted"/>
<gene>
    <name evidence="7" type="ORF">METZ01_LOCUS173690</name>
</gene>
<keyword evidence="2 5" id="KW-0812">Transmembrane</keyword>
<dbReference type="GO" id="GO:0012505">
    <property type="term" value="C:endomembrane system"/>
    <property type="evidence" value="ECO:0007669"/>
    <property type="project" value="UniProtKB-SubCell"/>
</dbReference>
<name>A0A382C434_9ZZZZ</name>
<dbReference type="InterPro" id="IPR007263">
    <property type="entry name" value="DCC1-like"/>
</dbReference>
<feature type="non-terminal residue" evidence="7">
    <location>
        <position position="614"/>
    </location>
</feature>
<evidence type="ECO:0000256" key="4">
    <source>
        <dbReference type="ARBA" id="ARBA00023136"/>
    </source>
</evidence>
<evidence type="ECO:0000259" key="6">
    <source>
        <dbReference type="SMART" id="SM00752"/>
    </source>
</evidence>
<dbReference type="AlphaFoldDB" id="A0A382C434"/>
<dbReference type="InterPro" id="IPR052964">
    <property type="entry name" value="Sporulation_signal_mat"/>
</dbReference>
<keyword evidence="3 5" id="KW-1133">Transmembrane helix</keyword>
<accession>A0A382C434</accession>
<dbReference type="Pfam" id="PF04134">
    <property type="entry name" value="DCC1-like"/>
    <property type="match status" value="1"/>
</dbReference>
<feature type="transmembrane region" description="Helical" evidence="5">
    <location>
        <begin position="454"/>
        <end position="471"/>
    </location>
</feature>
<feature type="transmembrane region" description="Helical" evidence="5">
    <location>
        <begin position="170"/>
        <end position="188"/>
    </location>
</feature>
<feature type="transmembrane region" description="Helical" evidence="5">
    <location>
        <begin position="263"/>
        <end position="294"/>
    </location>
</feature>
<organism evidence="7">
    <name type="scientific">marine metagenome</name>
    <dbReference type="NCBI Taxonomy" id="408172"/>
    <lineage>
        <taxon>unclassified sequences</taxon>
        <taxon>metagenomes</taxon>
        <taxon>ecological metagenomes</taxon>
    </lineage>
</organism>
<evidence type="ECO:0000256" key="1">
    <source>
        <dbReference type="ARBA" id="ARBA00004127"/>
    </source>
</evidence>
<sequence length="614" mass="72713">MEFINKTLKNWLWVDTRSLALFRIMIGFLGLCDVLRRFPLIDVFYSDKGLNFNTTVANRYTLSLLDYFHTTGQVQFFFIVTAICFFFLMIGYRTRIFQILAVMGLISIHAAEWILQNGGDMVIRNYMFWALFLPLGTSWSIDSIRQSIRKHPEHDTNDLNKPMEVASPRIFHLAYLACLVQLAMIYFFNYINKTGAMWSNGSAIHYMYQLDTFLTPLGTWSASILNTDMMKFITQMTKYIEMLAPIAILSPLFQPWLRRIVFVIFMMFHLIIGISINIGLFSWVMMTVLILLLGSQEIDLLKSMISKWWKRKYIVFYDRDCGFCHLTARILKRMDGFSRLKWADRLLERNRPEKLDKLLETTIVVWDRETNQIWTRHRGFERIISAIPLGILFSWIFILPGLEKLFGMIYDWISRNRTFVSKTLGVPACGIPREESPQSIVGEKNIILMRFRKFSWVLSNILVMVFLLGAMDSSMRVNKGFKTFSSMEKGIEKKRKSLMDKGIKSPPEREKKKEILSYQRRKLRKILRYPKISQNWNMFSPSVIRTEKWVIADLIFENGETLTLFQNDDDIENKFNQAYFQPYKFQFWRKLFGRINEKKYQQHISKFKNWLKNT</sequence>
<dbReference type="SMART" id="SM00752">
    <property type="entry name" value="HTTM"/>
    <property type="match status" value="1"/>
</dbReference>
<dbReference type="PANTHER" id="PTHR39535:SF2">
    <property type="entry name" value="HTTM DOMAIN-CONTAINING PROTEIN"/>
    <property type="match status" value="1"/>
</dbReference>
<feature type="transmembrane region" description="Helical" evidence="5">
    <location>
        <begin position="383"/>
        <end position="402"/>
    </location>
</feature>
<dbReference type="PANTHER" id="PTHR39535">
    <property type="entry name" value="SPORULATION-DELAYING PROTEIN SDPB"/>
    <property type="match status" value="1"/>
</dbReference>
<evidence type="ECO:0000256" key="3">
    <source>
        <dbReference type="ARBA" id="ARBA00022989"/>
    </source>
</evidence>
<feature type="transmembrane region" description="Helical" evidence="5">
    <location>
        <begin position="74"/>
        <end position="92"/>
    </location>
</feature>
<protein>
    <recommendedName>
        <fullName evidence="6">HTTM-like domain-containing protein</fullName>
    </recommendedName>
</protein>
<feature type="domain" description="HTTM-like" evidence="6">
    <location>
        <begin position="14"/>
        <end position="297"/>
    </location>
</feature>
<comment type="subcellular location">
    <subcellularLocation>
        <location evidence="1">Endomembrane system</location>
        <topology evidence="1">Multi-pass membrane protein</topology>
    </subcellularLocation>
</comment>
<keyword evidence="4 5" id="KW-0472">Membrane</keyword>
<dbReference type="InterPro" id="IPR011020">
    <property type="entry name" value="HTTM-like"/>
</dbReference>
<feature type="transmembrane region" description="Helical" evidence="5">
    <location>
        <begin position="239"/>
        <end position="257"/>
    </location>
</feature>
<reference evidence="7" key="1">
    <citation type="submission" date="2018-05" db="EMBL/GenBank/DDBJ databases">
        <authorList>
            <person name="Lanie J.A."/>
            <person name="Ng W.-L."/>
            <person name="Kazmierczak K.M."/>
            <person name="Andrzejewski T.M."/>
            <person name="Davidsen T.M."/>
            <person name="Wayne K.J."/>
            <person name="Tettelin H."/>
            <person name="Glass J.I."/>
            <person name="Rusch D."/>
            <person name="Podicherti R."/>
            <person name="Tsui H.-C.T."/>
            <person name="Winkler M.E."/>
        </authorList>
    </citation>
    <scope>NUCLEOTIDE SEQUENCE</scope>
</reference>
<feature type="transmembrane region" description="Helical" evidence="5">
    <location>
        <begin position="20"/>
        <end position="38"/>
    </location>
</feature>
<evidence type="ECO:0000313" key="7">
    <source>
        <dbReference type="EMBL" id="SVB20836.1"/>
    </source>
</evidence>
<dbReference type="GO" id="GO:0015035">
    <property type="term" value="F:protein-disulfide reductase activity"/>
    <property type="evidence" value="ECO:0007669"/>
    <property type="project" value="InterPro"/>
</dbReference>
<dbReference type="EMBL" id="UINC01032715">
    <property type="protein sequence ID" value="SVB20836.1"/>
    <property type="molecule type" value="Genomic_DNA"/>
</dbReference>
<evidence type="ECO:0000256" key="5">
    <source>
        <dbReference type="SAM" id="Phobius"/>
    </source>
</evidence>
<evidence type="ECO:0000256" key="2">
    <source>
        <dbReference type="ARBA" id="ARBA00022692"/>
    </source>
</evidence>
<feature type="transmembrane region" description="Helical" evidence="5">
    <location>
        <begin position="99"/>
        <end position="116"/>
    </location>
</feature>